<keyword evidence="4" id="KW-0694">RNA-binding</keyword>
<dbReference type="GO" id="GO:0006402">
    <property type="term" value="P:mRNA catabolic process"/>
    <property type="evidence" value="ECO:0007669"/>
    <property type="project" value="InterPro"/>
</dbReference>
<accession>A0AA35R0U9</accession>
<name>A0AA35R0U9_GEOBA</name>
<comment type="caution">
    <text evidence="6">The sequence shown here is derived from an EMBL/GenBank/DDBJ whole genome shotgun (WGS) entry which is preliminary data.</text>
</comment>
<keyword evidence="2" id="KW-0255">Endonuclease</keyword>
<protein>
    <submittedName>
        <fullName evidence="6">Ribonuclease Y</fullName>
    </submittedName>
</protein>
<proteinExistence type="inferred from homology"/>
<dbReference type="EMBL" id="CASHTH010000353">
    <property type="protein sequence ID" value="CAI7998856.1"/>
    <property type="molecule type" value="Genomic_DNA"/>
</dbReference>
<keyword evidence="7" id="KW-1185">Reference proteome</keyword>
<organism evidence="6 7">
    <name type="scientific">Geodia barretti</name>
    <name type="common">Barrett's horny sponge</name>
    <dbReference type="NCBI Taxonomy" id="519541"/>
    <lineage>
        <taxon>Eukaryota</taxon>
        <taxon>Metazoa</taxon>
        <taxon>Porifera</taxon>
        <taxon>Demospongiae</taxon>
        <taxon>Heteroscleromorpha</taxon>
        <taxon>Tetractinellida</taxon>
        <taxon>Astrophorina</taxon>
        <taxon>Geodiidae</taxon>
        <taxon>Geodia</taxon>
    </lineage>
</organism>
<dbReference type="GO" id="GO:0004519">
    <property type="term" value="F:endonuclease activity"/>
    <property type="evidence" value="ECO:0007669"/>
    <property type="project" value="UniProtKB-KW"/>
</dbReference>
<reference evidence="6" key="1">
    <citation type="submission" date="2023-03" db="EMBL/GenBank/DDBJ databases">
        <authorList>
            <person name="Steffen K."/>
            <person name="Cardenas P."/>
        </authorList>
    </citation>
    <scope>NUCLEOTIDE SEQUENCE</scope>
</reference>
<evidence type="ECO:0000313" key="7">
    <source>
        <dbReference type="Proteomes" id="UP001174909"/>
    </source>
</evidence>
<dbReference type="CDD" id="cd00077">
    <property type="entry name" value="HDc"/>
    <property type="match status" value="1"/>
</dbReference>
<dbReference type="InterPro" id="IPR006675">
    <property type="entry name" value="HDIG_dom"/>
</dbReference>
<dbReference type="HAMAP" id="MF_00335">
    <property type="entry name" value="RNase_Y"/>
    <property type="match status" value="1"/>
</dbReference>
<dbReference type="Pfam" id="PF01966">
    <property type="entry name" value="HD"/>
    <property type="match status" value="1"/>
</dbReference>
<dbReference type="NCBIfam" id="TIGR00277">
    <property type="entry name" value="HDIG"/>
    <property type="match status" value="1"/>
</dbReference>
<evidence type="ECO:0000259" key="5">
    <source>
        <dbReference type="PROSITE" id="PS51831"/>
    </source>
</evidence>
<evidence type="ECO:0000256" key="2">
    <source>
        <dbReference type="ARBA" id="ARBA00022759"/>
    </source>
</evidence>
<dbReference type="AlphaFoldDB" id="A0AA35R0U9"/>
<evidence type="ECO:0000256" key="3">
    <source>
        <dbReference type="ARBA" id="ARBA00022801"/>
    </source>
</evidence>
<dbReference type="Proteomes" id="UP001174909">
    <property type="component" value="Unassembled WGS sequence"/>
</dbReference>
<evidence type="ECO:0000313" key="6">
    <source>
        <dbReference type="EMBL" id="CAI7998856.1"/>
    </source>
</evidence>
<dbReference type="InterPro" id="IPR017705">
    <property type="entry name" value="Ribonuclease_Y"/>
</dbReference>
<keyword evidence="3" id="KW-0378">Hydrolase</keyword>
<dbReference type="InterPro" id="IPR006674">
    <property type="entry name" value="HD_domain"/>
</dbReference>
<keyword evidence="1" id="KW-0540">Nuclease</keyword>
<dbReference type="SMART" id="SM00471">
    <property type="entry name" value="HDc"/>
    <property type="match status" value="1"/>
</dbReference>
<dbReference type="GO" id="GO:0016020">
    <property type="term" value="C:membrane"/>
    <property type="evidence" value="ECO:0007669"/>
    <property type="project" value="InterPro"/>
</dbReference>
<evidence type="ECO:0000256" key="4">
    <source>
        <dbReference type="ARBA" id="ARBA00022884"/>
    </source>
</evidence>
<dbReference type="GO" id="GO:0003723">
    <property type="term" value="F:RNA binding"/>
    <property type="evidence" value="ECO:0007669"/>
    <property type="project" value="UniProtKB-KW"/>
</dbReference>
<dbReference type="SUPFAM" id="SSF109604">
    <property type="entry name" value="HD-domain/PDEase-like"/>
    <property type="match status" value="1"/>
</dbReference>
<feature type="domain" description="HD" evidence="5">
    <location>
        <begin position="117"/>
        <end position="209"/>
    </location>
</feature>
<dbReference type="PROSITE" id="PS51831">
    <property type="entry name" value="HD"/>
    <property type="match status" value="1"/>
</dbReference>
<dbReference type="GO" id="GO:0016787">
    <property type="term" value="F:hydrolase activity"/>
    <property type="evidence" value="ECO:0007669"/>
    <property type="project" value="UniProtKB-KW"/>
</dbReference>
<gene>
    <name evidence="6" type="ORF">GBAR_LOCUS2548</name>
</gene>
<dbReference type="Gene3D" id="1.10.3210.10">
    <property type="entry name" value="Hypothetical protein af1432"/>
    <property type="match status" value="1"/>
</dbReference>
<dbReference type="InterPro" id="IPR003607">
    <property type="entry name" value="HD/PDEase_dom"/>
</dbReference>
<sequence>MSRGASSVARGAISERLKPPPGVDLLVDDTPDTVAISCFDPIRREVARVALVRLIKDGRIQPARIEDAVKKAQKEVDIAVRKAGEDAVLDVGIRGLHPELTKIMGRLKYRYSYGENVLQHCIEVGHFSGMLASQIGDDAQVAKTAGFLHDIGKALTHEVEGPHAEIGADIAAQYGIRENIVVAIREHHDREMTTHASFIVAASDAMSAARPGARNDSNENYLKRLNELESVAKGFNGVRRVFAIQAGREVRVLVDPEKINDAEASYLSNDIAKAIEKRLQYPGLIKVVVIRESRAEAVAS</sequence>
<evidence type="ECO:0000256" key="1">
    <source>
        <dbReference type="ARBA" id="ARBA00022722"/>
    </source>
</evidence>